<dbReference type="AlphaFoldDB" id="V5B908"/>
<organism evidence="1 2">
    <name type="scientific">Trypanosoma cruzi Dm28c</name>
    <dbReference type="NCBI Taxonomy" id="1416333"/>
    <lineage>
        <taxon>Eukaryota</taxon>
        <taxon>Discoba</taxon>
        <taxon>Euglenozoa</taxon>
        <taxon>Kinetoplastea</taxon>
        <taxon>Metakinetoplastina</taxon>
        <taxon>Trypanosomatida</taxon>
        <taxon>Trypanosomatidae</taxon>
        <taxon>Trypanosoma</taxon>
        <taxon>Schizotrypanum</taxon>
    </lineage>
</organism>
<evidence type="ECO:0000313" key="2">
    <source>
        <dbReference type="Proteomes" id="UP000017861"/>
    </source>
</evidence>
<accession>V5B908</accession>
<protein>
    <submittedName>
        <fullName evidence="1">Target of rapamycin (TOR) kinase 1</fullName>
    </submittedName>
</protein>
<proteinExistence type="predicted"/>
<sequence length="350" mass="38371">MGHKAGPEILRVIITSAIAGVTTVVHPLWAAPPSVRIDVWIGNIRIAGSKSGVTSWEAQALRNADSCHASMGEERESGATHYTFLGVLFDQTHRAVSLSDKFVRSVHAVPSLNSLTIAEMEVMASRFLYAAAILGTRLCDYYFFIKAARRRLSALHQGIVQETSTANLRPSAVGLGEGLQQIIGNNRKRIIKPTEKASSAIITDASLHVWGAVFNSDSGDVKIAGGKWERKPFLIMQAEARAVRSALSAFPAVLPSTMDIWVDNTSLQGAANKGSSKSHAMTWELQRIFEFLDSRGVQATFAYVRSAQNSRRRHITRSYVHTSEIAKGWNLRRERRGLVVGGPQSLPLRK</sequence>
<gene>
    <name evidence="1" type="ORF">TCDM_07880</name>
</gene>
<dbReference type="VEuPathDB" id="TriTrypDB:TCDM_07880"/>
<dbReference type="Proteomes" id="UP000017861">
    <property type="component" value="Unassembled WGS sequence"/>
</dbReference>
<keyword evidence="1" id="KW-0418">Kinase</keyword>
<comment type="caution">
    <text evidence="1">The sequence shown here is derived from an EMBL/GenBank/DDBJ whole genome shotgun (WGS) entry which is preliminary data.</text>
</comment>
<dbReference type="GO" id="GO:0016301">
    <property type="term" value="F:kinase activity"/>
    <property type="evidence" value="ECO:0007669"/>
    <property type="project" value="UniProtKB-KW"/>
</dbReference>
<reference evidence="1 2" key="1">
    <citation type="journal article" date="2014" name="Genome Announc.">
        <title>Trypanosoma cruzi Clone Dm28c Draft Genome Sequence.</title>
        <authorList>
            <person name="Grisard E.C."/>
            <person name="Teixeira S.M."/>
            <person name="de Almeida L.G."/>
            <person name="Stoco P.H."/>
            <person name="Gerber A.L."/>
            <person name="Talavera-Lopez C."/>
            <person name="Lima O.C."/>
            <person name="Andersson B."/>
            <person name="de Vasconcelos A.T."/>
        </authorList>
    </citation>
    <scope>NUCLEOTIDE SEQUENCE [LARGE SCALE GENOMIC DNA]</scope>
    <source>
        <strain evidence="1 2">Dm28c</strain>
    </source>
</reference>
<evidence type="ECO:0000313" key="1">
    <source>
        <dbReference type="EMBL" id="ESS64114.1"/>
    </source>
</evidence>
<keyword evidence="1" id="KW-0808">Transferase</keyword>
<dbReference type="EMBL" id="AYLP01000100">
    <property type="protein sequence ID" value="ESS64114.1"/>
    <property type="molecule type" value="Genomic_DNA"/>
</dbReference>
<name>V5B908_TRYCR</name>